<accession>A0A5P1EZQ8</accession>
<organism evidence="1 2">
    <name type="scientific">Asparagus officinalis</name>
    <name type="common">Garden asparagus</name>
    <dbReference type="NCBI Taxonomy" id="4686"/>
    <lineage>
        <taxon>Eukaryota</taxon>
        <taxon>Viridiplantae</taxon>
        <taxon>Streptophyta</taxon>
        <taxon>Embryophyta</taxon>
        <taxon>Tracheophyta</taxon>
        <taxon>Spermatophyta</taxon>
        <taxon>Magnoliopsida</taxon>
        <taxon>Liliopsida</taxon>
        <taxon>Asparagales</taxon>
        <taxon>Asparagaceae</taxon>
        <taxon>Asparagoideae</taxon>
        <taxon>Asparagus</taxon>
    </lineage>
</organism>
<dbReference type="Proteomes" id="UP000243459">
    <property type="component" value="Chromosome 4"/>
</dbReference>
<protein>
    <submittedName>
        <fullName evidence="1">Uncharacterized protein</fullName>
    </submittedName>
</protein>
<name>A0A5P1EZQ8_ASPOF</name>
<gene>
    <name evidence="1" type="ORF">A4U43_C04F10240</name>
</gene>
<evidence type="ECO:0000313" key="1">
    <source>
        <dbReference type="EMBL" id="ONK71588.1"/>
    </source>
</evidence>
<proteinExistence type="predicted"/>
<evidence type="ECO:0000313" key="2">
    <source>
        <dbReference type="Proteomes" id="UP000243459"/>
    </source>
</evidence>
<dbReference type="AlphaFoldDB" id="A0A5P1EZQ8"/>
<keyword evidence="2" id="KW-1185">Reference proteome</keyword>
<dbReference type="EMBL" id="CM007384">
    <property type="protein sequence ID" value="ONK71588.1"/>
    <property type="molecule type" value="Genomic_DNA"/>
</dbReference>
<dbReference type="Gramene" id="ONK71588">
    <property type="protein sequence ID" value="ONK71588"/>
    <property type="gene ID" value="A4U43_C04F10240"/>
</dbReference>
<sequence>MGSLAAKHGRRLFSTAAISALKPTPSGRVTAVGVRFVGTILSLAEAMGHVLVGLEDRSEEASRAGHVGRQAGEVDGEVAPLANRHLLPANELSGPSTELGDLDLRLLIFSHAFIT</sequence>
<reference evidence="2" key="1">
    <citation type="journal article" date="2017" name="Nat. Commun.">
        <title>The asparagus genome sheds light on the origin and evolution of a young Y chromosome.</title>
        <authorList>
            <person name="Harkess A."/>
            <person name="Zhou J."/>
            <person name="Xu C."/>
            <person name="Bowers J.E."/>
            <person name="Van der Hulst R."/>
            <person name="Ayyampalayam S."/>
            <person name="Mercati F."/>
            <person name="Riccardi P."/>
            <person name="McKain M.R."/>
            <person name="Kakrana A."/>
            <person name="Tang H."/>
            <person name="Ray J."/>
            <person name="Groenendijk J."/>
            <person name="Arikit S."/>
            <person name="Mathioni S.M."/>
            <person name="Nakano M."/>
            <person name="Shan H."/>
            <person name="Telgmann-Rauber A."/>
            <person name="Kanno A."/>
            <person name="Yue Z."/>
            <person name="Chen H."/>
            <person name="Li W."/>
            <person name="Chen Y."/>
            <person name="Xu X."/>
            <person name="Zhang Y."/>
            <person name="Luo S."/>
            <person name="Chen H."/>
            <person name="Gao J."/>
            <person name="Mao Z."/>
            <person name="Pires J.C."/>
            <person name="Luo M."/>
            <person name="Kudrna D."/>
            <person name="Wing R.A."/>
            <person name="Meyers B.C."/>
            <person name="Yi K."/>
            <person name="Kong H."/>
            <person name="Lavrijsen P."/>
            <person name="Sunseri F."/>
            <person name="Falavigna A."/>
            <person name="Ye Y."/>
            <person name="Leebens-Mack J.H."/>
            <person name="Chen G."/>
        </authorList>
    </citation>
    <scope>NUCLEOTIDE SEQUENCE [LARGE SCALE GENOMIC DNA]</scope>
    <source>
        <strain evidence="2">cv. DH0086</strain>
    </source>
</reference>